<dbReference type="EMBL" id="KZ851920">
    <property type="protein sequence ID" value="RDH19212.1"/>
    <property type="molecule type" value="Genomic_DNA"/>
</dbReference>
<keyword evidence="1" id="KW-1133">Transmembrane helix</keyword>
<proteinExistence type="predicted"/>
<gene>
    <name evidence="2" type="ORF">M747DRAFT_371484</name>
</gene>
<evidence type="ECO:0000313" key="3">
    <source>
        <dbReference type="Proteomes" id="UP000253845"/>
    </source>
</evidence>
<keyword evidence="1" id="KW-0472">Membrane</keyword>
<accession>A0A370C0M4</accession>
<dbReference type="Proteomes" id="UP000253845">
    <property type="component" value="Unassembled WGS sequence"/>
</dbReference>
<keyword evidence="1" id="KW-0812">Transmembrane</keyword>
<reference evidence="2 3" key="1">
    <citation type="submission" date="2018-07" db="EMBL/GenBank/DDBJ databases">
        <title>Section-level genome sequencing of Aspergillus section Nigri to investigate inter- and intra-species variation.</title>
        <authorList>
            <consortium name="DOE Joint Genome Institute"/>
            <person name="Vesth T.C."/>
            <person name="Nybo J.L."/>
            <person name="Theobald S."/>
            <person name="Frisvad J.C."/>
            <person name="Larsen T.O."/>
            <person name="Nielsen K.F."/>
            <person name="Hoof J.B."/>
            <person name="Brandl J."/>
            <person name="Salamov A."/>
            <person name="Riley R."/>
            <person name="Gladden J.M."/>
            <person name="Phatale P."/>
            <person name="Nielsen M.T."/>
            <person name="Lyhne E.K."/>
            <person name="Kogle M.E."/>
            <person name="Strasser K."/>
            <person name="McDonnell E."/>
            <person name="Barry K."/>
            <person name="Clum A."/>
            <person name="Chen C."/>
            <person name="Nolan M."/>
            <person name="Sandor L."/>
            <person name="Kuo A."/>
            <person name="Lipzen A."/>
            <person name="Hainaut M."/>
            <person name="Drula E."/>
            <person name="Tsang A."/>
            <person name="Magnuson J.K."/>
            <person name="Henrissat B."/>
            <person name="Wiebenga A."/>
            <person name="Simmons B.A."/>
            <person name="Makela M.R."/>
            <person name="De vries R.P."/>
            <person name="Grigoriev I.V."/>
            <person name="Mortensen U.H."/>
            <person name="Baker S.E."/>
            <person name="Andersen M.R."/>
        </authorList>
    </citation>
    <scope>NUCLEOTIDE SEQUENCE [LARGE SCALE GENOMIC DNA]</scope>
    <source>
        <strain evidence="2 3">ATCC 13496</strain>
    </source>
</reference>
<organism evidence="2 3">
    <name type="scientific">Aspergillus niger ATCC 13496</name>
    <dbReference type="NCBI Taxonomy" id="1353008"/>
    <lineage>
        <taxon>Eukaryota</taxon>
        <taxon>Fungi</taxon>
        <taxon>Dikarya</taxon>
        <taxon>Ascomycota</taxon>
        <taxon>Pezizomycotina</taxon>
        <taxon>Eurotiomycetes</taxon>
        <taxon>Eurotiomycetidae</taxon>
        <taxon>Eurotiales</taxon>
        <taxon>Aspergillaceae</taxon>
        <taxon>Aspergillus</taxon>
        <taxon>Aspergillus subgen. Circumdati</taxon>
    </lineage>
</organism>
<dbReference type="VEuPathDB" id="FungiDB:M747DRAFT_371484"/>
<feature type="non-terminal residue" evidence="2">
    <location>
        <position position="1"/>
    </location>
</feature>
<protein>
    <submittedName>
        <fullName evidence="2">Uncharacterized protein</fullName>
    </submittedName>
</protein>
<dbReference type="AlphaFoldDB" id="A0A370C0M4"/>
<name>A0A370C0M4_ASPNG</name>
<feature type="transmembrane region" description="Helical" evidence="1">
    <location>
        <begin position="20"/>
        <end position="45"/>
    </location>
</feature>
<evidence type="ECO:0000313" key="2">
    <source>
        <dbReference type="EMBL" id="RDH19212.1"/>
    </source>
</evidence>
<sequence>PNQTLHSIAFTLPYASLGSASILSLVPCLVALFITIPFEAVFFSYSRHKIPLFISLQSVFFPLFDLRGSSSSLSDLFSSTDPFLPSPTFNPTKGPASLTVNLVD</sequence>
<evidence type="ECO:0000256" key="1">
    <source>
        <dbReference type="SAM" id="Phobius"/>
    </source>
</evidence>